<evidence type="ECO:0000313" key="1">
    <source>
        <dbReference type="EMBL" id="NPT53045.1"/>
    </source>
</evidence>
<evidence type="ECO:0000313" key="2">
    <source>
        <dbReference type="Proteomes" id="UP000655523"/>
    </source>
</evidence>
<comment type="caution">
    <text evidence="1">The sequence shown here is derived from an EMBL/GenBank/DDBJ whole genome shotgun (WGS) entry which is preliminary data.</text>
</comment>
<sequence>MAELTNVGTADNVAPRTDDQDGLDAKICVGGLDRGEQAAPYVDAESVDRGVIEGHDENPVAQFGRNDVVRQFGIHYLCLRVLAFDLDESWDNPATLTIPLGIDELLTQS</sequence>
<name>A0A972NK36_9BURK</name>
<keyword evidence="2" id="KW-1185">Reference proteome</keyword>
<dbReference type="EMBL" id="WOEZ01000001">
    <property type="protein sequence ID" value="NPT53045.1"/>
    <property type="molecule type" value="Genomic_DNA"/>
</dbReference>
<proteinExistence type="predicted"/>
<dbReference type="Proteomes" id="UP000655523">
    <property type="component" value="Unassembled WGS sequence"/>
</dbReference>
<gene>
    <name evidence="1" type="ORF">GNZ13_00010</name>
</gene>
<protein>
    <submittedName>
        <fullName evidence="1">Uncharacterized protein</fullName>
    </submittedName>
</protein>
<reference evidence="1 2" key="1">
    <citation type="submission" date="2019-11" db="EMBL/GenBank/DDBJ databases">
        <title>Metabolism of dissolved organic matter in forest soils.</title>
        <authorList>
            <person name="Cyle K.T."/>
            <person name="Wilhelm R.C."/>
            <person name="Martinez C.E."/>
        </authorList>
    </citation>
    <scope>NUCLEOTIDE SEQUENCE [LARGE SCALE GENOMIC DNA]</scope>
    <source>
        <strain evidence="1 2">5N</strain>
    </source>
</reference>
<dbReference type="AlphaFoldDB" id="A0A972NK36"/>
<organism evidence="1 2">
    <name type="scientific">Paraburkholderia elongata</name>
    <dbReference type="NCBI Taxonomy" id="2675747"/>
    <lineage>
        <taxon>Bacteria</taxon>
        <taxon>Pseudomonadati</taxon>
        <taxon>Pseudomonadota</taxon>
        <taxon>Betaproteobacteria</taxon>
        <taxon>Burkholderiales</taxon>
        <taxon>Burkholderiaceae</taxon>
        <taxon>Paraburkholderia</taxon>
    </lineage>
</organism>
<accession>A0A972NK36</accession>